<keyword evidence="2" id="KW-1133">Transmembrane helix</keyword>
<protein>
    <submittedName>
        <fullName evidence="3">Uncharacterized protein</fullName>
    </submittedName>
</protein>
<dbReference type="PRINTS" id="PR01217">
    <property type="entry name" value="PRICHEXTENSN"/>
</dbReference>
<evidence type="ECO:0000313" key="4">
    <source>
        <dbReference type="Proteomes" id="UP000070544"/>
    </source>
</evidence>
<keyword evidence="4" id="KW-1185">Reference proteome</keyword>
<proteinExistence type="predicted"/>
<organism evidence="3 4">
    <name type="scientific">Gonapodya prolifera (strain JEL478)</name>
    <name type="common">Monoblepharis prolifera</name>
    <dbReference type="NCBI Taxonomy" id="1344416"/>
    <lineage>
        <taxon>Eukaryota</taxon>
        <taxon>Fungi</taxon>
        <taxon>Fungi incertae sedis</taxon>
        <taxon>Chytridiomycota</taxon>
        <taxon>Chytridiomycota incertae sedis</taxon>
        <taxon>Monoblepharidomycetes</taxon>
        <taxon>Monoblepharidales</taxon>
        <taxon>Gonapodyaceae</taxon>
        <taxon>Gonapodya</taxon>
    </lineage>
</organism>
<feature type="region of interest" description="Disordered" evidence="1">
    <location>
        <begin position="146"/>
        <end position="179"/>
    </location>
</feature>
<feature type="transmembrane region" description="Helical" evidence="2">
    <location>
        <begin position="40"/>
        <end position="63"/>
    </location>
</feature>
<feature type="region of interest" description="Disordered" evidence="1">
    <location>
        <begin position="209"/>
        <end position="291"/>
    </location>
</feature>
<accession>A0A139ATZ7</accession>
<keyword evidence="2" id="KW-0472">Membrane</keyword>
<evidence type="ECO:0000256" key="1">
    <source>
        <dbReference type="SAM" id="MobiDB-lite"/>
    </source>
</evidence>
<feature type="compositionally biased region" description="Basic and acidic residues" evidence="1">
    <location>
        <begin position="272"/>
        <end position="281"/>
    </location>
</feature>
<name>A0A139ATZ7_GONPJ</name>
<keyword evidence="2" id="KW-0812">Transmembrane</keyword>
<reference evidence="3 4" key="1">
    <citation type="journal article" date="2015" name="Genome Biol. Evol.">
        <title>Phylogenomic analyses indicate that early fungi evolved digesting cell walls of algal ancestors of land plants.</title>
        <authorList>
            <person name="Chang Y."/>
            <person name="Wang S."/>
            <person name="Sekimoto S."/>
            <person name="Aerts A.L."/>
            <person name="Choi C."/>
            <person name="Clum A."/>
            <person name="LaButti K.M."/>
            <person name="Lindquist E.A."/>
            <person name="Yee Ngan C."/>
            <person name="Ohm R.A."/>
            <person name="Salamov A.A."/>
            <person name="Grigoriev I.V."/>
            <person name="Spatafora J.W."/>
            <person name="Berbee M.L."/>
        </authorList>
    </citation>
    <scope>NUCLEOTIDE SEQUENCE [LARGE SCALE GENOMIC DNA]</scope>
    <source>
        <strain evidence="3 4">JEL478</strain>
    </source>
</reference>
<sequence>MAASKPLIPQPSFKGTAESLSRSQSTAALDNQNRNSALTITLWSLAALLGVVVGSIALVALVASSSPSTHQNHSLAKRDEASAVDLNALPLIPILPSTANVNAFSPGIVIPTDEIQDAPLQLLRRALNSKALPIGDPDAVDPRIPPFSPGPETPEHQPISILPVPGPNKPSTIPPPFGLPRPAHGHGPHVFLNGLHAFLGKGIHIPEPVVEPPLPISDPEPSPSAPLDSAPGPKLPDQGRGPISILPVPATNPSTGQPIPEVPPPLGVPGDDPPKREHGNIDNHSNLINKPDTLENANAQASSDGEVHVPEDAPQKHRRPLFHILPLNGHTKGAVEVPEPELRHPHNGALNV</sequence>
<gene>
    <name evidence="3" type="ORF">M427DRAFT_41495</name>
</gene>
<dbReference type="EMBL" id="KQ965736">
    <property type="protein sequence ID" value="KXS20201.1"/>
    <property type="molecule type" value="Genomic_DNA"/>
</dbReference>
<dbReference type="Proteomes" id="UP000070544">
    <property type="component" value="Unassembled WGS sequence"/>
</dbReference>
<evidence type="ECO:0000313" key="3">
    <source>
        <dbReference type="EMBL" id="KXS20201.1"/>
    </source>
</evidence>
<feature type="compositionally biased region" description="Pro residues" evidence="1">
    <location>
        <begin position="164"/>
        <end position="179"/>
    </location>
</feature>
<evidence type="ECO:0000256" key="2">
    <source>
        <dbReference type="SAM" id="Phobius"/>
    </source>
</evidence>
<dbReference type="AlphaFoldDB" id="A0A139ATZ7"/>
<feature type="compositionally biased region" description="Pro residues" evidence="1">
    <location>
        <begin position="209"/>
        <end position="224"/>
    </location>
</feature>